<evidence type="ECO:0000256" key="6">
    <source>
        <dbReference type="ARBA" id="ARBA00016634"/>
    </source>
</evidence>
<dbReference type="Gene3D" id="3.40.50.1370">
    <property type="entry name" value="Aspartate/ornithine carbamoyltransferase"/>
    <property type="match status" value="2"/>
</dbReference>
<dbReference type="Proteomes" id="UP000199427">
    <property type="component" value="Unassembled WGS sequence"/>
</dbReference>
<protein>
    <recommendedName>
        <fullName evidence="6 10">Ornithine carbamoyltransferase</fullName>
        <shortName evidence="10">OTCase</shortName>
        <ecNumber evidence="5 10">2.1.3.3</ecNumber>
    </recommendedName>
</protein>
<dbReference type="SUPFAM" id="SSF53671">
    <property type="entry name" value="Aspartate/ornithine carbamoyltransferase"/>
    <property type="match status" value="1"/>
</dbReference>
<dbReference type="InterPro" id="IPR006132">
    <property type="entry name" value="Asp/Orn_carbamoyltranf_P-bd"/>
</dbReference>
<feature type="binding site" evidence="10">
    <location>
        <begin position="69"/>
        <end position="72"/>
    </location>
    <ligand>
        <name>carbamoyl phosphate</name>
        <dbReference type="ChEBI" id="CHEBI:58228"/>
    </ligand>
</feature>
<keyword evidence="14" id="KW-1185">Reference proteome</keyword>
<gene>
    <name evidence="13" type="ORF">SAMN05216362_11115</name>
</gene>
<evidence type="ECO:0000256" key="5">
    <source>
        <dbReference type="ARBA" id="ARBA00013007"/>
    </source>
</evidence>
<evidence type="ECO:0000313" key="13">
    <source>
        <dbReference type="EMBL" id="SEQ32319.1"/>
    </source>
</evidence>
<dbReference type="PANTHER" id="PTHR45753:SF3">
    <property type="entry name" value="ORNITHINE TRANSCARBAMYLASE, MITOCHONDRIAL"/>
    <property type="match status" value="1"/>
</dbReference>
<feature type="binding site" evidence="10">
    <location>
        <begin position="147"/>
        <end position="150"/>
    </location>
    <ligand>
        <name>carbamoyl phosphate</name>
        <dbReference type="ChEBI" id="CHEBI:58228"/>
    </ligand>
</feature>
<evidence type="ECO:0000256" key="3">
    <source>
        <dbReference type="ARBA" id="ARBA00004975"/>
    </source>
</evidence>
<name>A0A1H9F387_9BACI</name>
<dbReference type="PRINTS" id="PR00100">
    <property type="entry name" value="AOTCASE"/>
</dbReference>
<dbReference type="GO" id="GO:0016597">
    <property type="term" value="F:amino acid binding"/>
    <property type="evidence" value="ECO:0007669"/>
    <property type="project" value="InterPro"/>
</dbReference>
<dbReference type="AlphaFoldDB" id="A0A1H9F387"/>
<proteinExistence type="inferred from homology"/>
<comment type="catalytic activity">
    <reaction evidence="9 10">
        <text>carbamoyl phosphate + L-ornithine = L-citrulline + phosphate + H(+)</text>
        <dbReference type="Rhea" id="RHEA:19513"/>
        <dbReference type="ChEBI" id="CHEBI:15378"/>
        <dbReference type="ChEBI" id="CHEBI:43474"/>
        <dbReference type="ChEBI" id="CHEBI:46911"/>
        <dbReference type="ChEBI" id="CHEBI:57743"/>
        <dbReference type="ChEBI" id="CHEBI:58228"/>
        <dbReference type="EC" id="2.1.3.3"/>
    </reaction>
</comment>
<dbReference type="GO" id="GO:0004585">
    <property type="term" value="F:ornithine carbamoyltransferase activity"/>
    <property type="evidence" value="ECO:0007669"/>
    <property type="project" value="UniProtKB-UniRule"/>
</dbReference>
<evidence type="ECO:0000256" key="7">
    <source>
        <dbReference type="ARBA" id="ARBA00022490"/>
    </source>
</evidence>
<dbReference type="NCBIfam" id="TIGR00658">
    <property type="entry name" value="orni_carb_tr"/>
    <property type="match status" value="1"/>
</dbReference>
<feature type="domain" description="Aspartate/ornithine carbamoyltransferase carbamoyl-P binding" evidence="12">
    <location>
        <begin position="20"/>
        <end position="160"/>
    </location>
</feature>
<dbReference type="GO" id="GO:0019240">
    <property type="term" value="P:citrulline biosynthetic process"/>
    <property type="evidence" value="ECO:0007669"/>
    <property type="project" value="TreeGrafter"/>
</dbReference>
<dbReference type="Pfam" id="PF00185">
    <property type="entry name" value="OTCace"/>
    <property type="match status" value="1"/>
</dbReference>
<dbReference type="Pfam" id="PF02729">
    <property type="entry name" value="OTCace_N"/>
    <property type="match status" value="1"/>
</dbReference>
<organism evidence="13 14">
    <name type="scientific">Piscibacillus halophilus</name>
    <dbReference type="NCBI Taxonomy" id="571933"/>
    <lineage>
        <taxon>Bacteria</taxon>
        <taxon>Bacillati</taxon>
        <taxon>Bacillota</taxon>
        <taxon>Bacilli</taxon>
        <taxon>Bacillales</taxon>
        <taxon>Bacillaceae</taxon>
        <taxon>Piscibacillus</taxon>
    </lineage>
</organism>
<comment type="similarity">
    <text evidence="4 10">Belongs to the aspartate/ornithine carbamoyltransferase superfamily. OTCase family.</text>
</comment>
<dbReference type="PROSITE" id="PS00097">
    <property type="entry name" value="CARBAMOYLTRANSFERASE"/>
    <property type="match status" value="1"/>
</dbReference>
<comment type="pathway">
    <text evidence="3">Amino-acid biosynthesis; L-arginine biosynthesis; L-arginine from L-ornithine and carbamoyl phosphate: step 1/3.</text>
</comment>
<feature type="binding site" evidence="10">
    <location>
        <position position="179"/>
    </location>
    <ligand>
        <name>L-ornithine</name>
        <dbReference type="ChEBI" id="CHEBI:46911"/>
    </ligand>
</feature>
<evidence type="ECO:0000256" key="4">
    <source>
        <dbReference type="ARBA" id="ARBA00007805"/>
    </source>
</evidence>
<dbReference type="PANTHER" id="PTHR45753">
    <property type="entry name" value="ORNITHINE CARBAMOYLTRANSFERASE, MITOCHONDRIAL"/>
    <property type="match status" value="1"/>
</dbReference>
<dbReference type="GO" id="GO:0005737">
    <property type="term" value="C:cytoplasm"/>
    <property type="evidence" value="ECO:0007669"/>
    <property type="project" value="UniProtKB-SubCell"/>
</dbReference>
<dbReference type="FunFam" id="3.40.50.1370:FF:000008">
    <property type="entry name" value="Ornithine carbamoyltransferase"/>
    <property type="match status" value="1"/>
</dbReference>
<dbReference type="GO" id="GO:0042450">
    <property type="term" value="P:L-arginine biosynthetic process via ornithine"/>
    <property type="evidence" value="ECO:0007669"/>
    <property type="project" value="UniProtKB-UniRule"/>
</dbReference>
<dbReference type="InterPro" id="IPR024904">
    <property type="entry name" value="OTCase_ArgI"/>
</dbReference>
<dbReference type="InterPro" id="IPR006130">
    <property type="entry name" value="Asp/Orn_carbamoylTrfase"/>
</dbReference>
<comment type="subcellular location">
    <subcellularLocation>
        <location evidence="2 10">Cytoplasm</location>
    </subcellularLocation>
</comment>
<dbReference type="STRING" id="571933.SAMN05216362_11115"/>
<feature type="domain" description="Aspartate/ornithine carbamoyltransferase Asp/Orn-binding" evidence="11">
    <location>
        <begin position="166"/>
        <end position="321"/>
    </location>
</feature>
<keyword evidence="7 10" id="KW-0963">Cytoplasm</keyword>
<keyword evidence="8 10" id="KW-0808">Transferase</keyword>
<evidence type="ECO:0000256" key="1">
    <source>
        <dbReference type="ARBA" id="ARBA00003822"/>
    </source>
</evidence>
<feature type="binding site" evidence="10">
    <location>
        <begin position="283"/>
        <end position="284"/>
    </location>
    <ligand>
        <name>carbamoyl phosphate</name>
        <dbReference type="ChEBI" id="CHEBI:58228"/>
    </ligand>
</feature>
<dbReference type="InterPro" id="IPR006131">
    <property type="entry name" value="Asp_carbamoyltransf_Asp/Orn-bd"/>
</dbReference>
<sequence length="325" mass="36215">MSLKSINHNDLRIEKDMYGKNFLTLADFSSSEIEYLISLALTLKKKQKLGIPHEYLKGKTLGMIFEKSSTRTRVSFEVGMYQLGGHASFLSSRDLQLGRGESINDTAKVLSRYLDGVMIRTFDHQTIEEFASASSIPVINGLTNSHHPAQVLADLMTIKEYKGDLKGLKLCFIGDGNNNMTHSLIEGAALTGMNISVASPKNYEPNQSILNQAIQIATTNDCHITLTNDPEEAIDQADVVITDVWASMGQEDEQTERMEQLAPYQINQALCEKAKPNYIFLHCLPAHRGEEVTAEIIDGKHYVVFDEAENRLHAQKALLKVLLSD</sequence>
<dbReference type="InterPro" id="IPR002292">
    <property type="entry name" value="Orn/put_carbamltrans"/>
</dbReference>
<evidence type="ECO:0000256" key="8">
    <source>
        <dbReference type="ARBA" id="ARBA00022679"/>
    </source>
</evidence>
<feature type="binding site" evidence="10">
    <location>
        <position position="243"/>
    </location>
    <ligand>
        <name>L-ornithine</name>
        <dbReference type="ChEBI" id="CHEBI:46911"/>
    </ligand>
</feature>
<reference evidence="13 14" key="1">
    <citation type="submission" date="2016-10" db="EMBL/GenBank/DDBJ databases">
        <authorList>
            <person name="de Groot N.N."/>
        </authorList>
    </citation>
    <scope>NUCLEOTIDE SEQUENCE [LARGE SCALE GENOMIC DNA]</scope>
    <source>
        <strain evidence="13 14">DSM 21633</strain>
    </source>
</reference>
<comment type="function">
    <text evidence="1">Reversibly catalyzes the transfer of the carbamoyl group from carbamoyl phosphate (CP) to the N(epsilon) atom of ornithine (ORN) to produce L-citrulline.</text>
</comment>
<dbReference type="InterPro" id="IPR036901">
    <property type="entry name" value="Asp/Orn_carbamoylTrfase_sf"/>
</dbReference>
<dbReference type="PRINTS" id="PR00102">
    <property type="entry name" value="OTCASE"/>
</dbReference>
<evidence type="ECO:0000259" key="11">
    <source>
        <dbReference type="Pfam" id="PF00185"/>
    </source>
</evidence>
<feature type="binding site" evidence="10">
    <location>
        <position position="311"/>
    </location>
    <ligand>
        <name>carbamoyl phosphate</name>
        <dbReference type="ChEBI" id="CHEBI:58228"/>
    </ligand>
</feature>
<evidence type="ECO:0000256" key="10">
    <source>
        <dbReference type="HAMAP-Rule" id="MF_01109"/>
    </source>
</evidence>
<feature type="binding site" evidence="10">
    <location>
        <position position="120"/>
    </location>
    <ligand>
        <name>carbamoyl phosphate</name>
        <dbReference type="ChEBI" id="CHEBI:58228"/>
    </ligand>
</feature>
<feature type="binding site" evidence="10">
    <location>
        <position position="96"/>
    </location>
    <ligand>
        <name>carbamoyl phosphate</name>
        <dbReference type="ChEBI" id="CHEBI:58228"/>
    </ligand>
</feature>
<dbReference type="EC" id="2.1.3.3" evidence="5 10"/>
<accession>A0A1H9F387</accession>
<dbReference type="NCBIfam" id="NF001986">
    <property type="entry name" value="PRK00779.1"/>
    <property type="match status" value="1"/>
</dbReference>
<dbReference type="FunFam" id="3.40.50.1370:FF:000016">
    <property type="entry name" value="Ornithine carbamoyltransferase"/>
    <property type="match status" value="1"/>
</dbReference>
<evidence type="ECO:0000259" key="12">
    <source>
        <dbReference type="Pfam" id="PF02729"/>
    </source>
</evidence>
<evidence type="ECO:0000256" key="9">
    <source>
        <dbReference type="ARBA" id="ARBA00048772"/>
    </source>
</evidence>
<dbReference type="EMBL" id="FOES01000011">
    <property type="protein sequence ID" value="SEQ32319.1"/>
    <property type="molecule type" value="Genomic_DNA"/>
</dbReference>
<feature type="binding site" evidence="10">
    <location>
        <begin position="247"/>
        <end position="248"/>
    </location>
    <ligand>
        <name>L-ornithine</name>
        <dbReference type="ChEBI" id="CHEBI:46911"/>
    </ligand>
</feature>
<dbReference type="HAMAP" id="MF_01109">
    <property type="entry name" value="OTCase"/>
    <property type="match status" value="1"/>
</dbReference>
<evidence type="ECO:0000313" key="14">
    <source>
        <dbReference type="Proteomes" id="UP000199427"/>
    </source>
</evidence>
<evidence type="ECO:0000256" key="2">
    <source>
        <dbReference type="ARBA" id="ARBA00004496"/>
    </source>
</evidence>